<dbReference type="EMBL" id="CM042883">
    <property type="protein sequence ID" value="KAI4373486.1"/>
    <property type="molecule type" value="Genomic_DNA"/>
</dbReference>
<proteinExistence type="predicted"/>
<evidence type="ECO:0000313" key="2">
    <source>
        <dbReference type="Proteomes" id="UP001057402"/>
    </source>
</evidence>
<gene>
    <name evidence="1" type="ORF">MLD38_011608</name>
</gene>
<evidence type="ECO:0000313" key="1">
    <source>
        <dbReference type="EMBL" id="KAI4373486.1"/>
    </source>
</evidence>
<accession>A0ACB9R309</accession>
<comment type="caution">
    <text evidence="1">The sequence shown here is derived from an EMBL/GenBank/DDBJ whole genome shotgun (WGS) entry which is preliminary data.</text>
</comment>
<reference evidence="2" key="1">
    <citation type="journal article" date="2023" name="Front. Plant Sci.">
        <title>Chromosomal-level genome assembly of Melastoma candidum provides insights into trichome evolution.</title>
        <authorList>
            <person name="Zhong Y."/>
            <person name="Wu W."/>
            <person name="Sun C."/>
            <person name="Zou P."/>
            <person name="Liu Y."/>
            <person name="Dai S."/>
            <person name="Zhou R."/>
        </authorList>
    </citation>
    <scope>NUCLEOTIDE SEQUENCE [LARGE SCALE GENOMIC DNA]</scope>
</reference>
<protein>
    <submittedName>
        <fullName evidence="1">Uncharacterized protein</fullName>
    </submittedName>
</protein>
<sequence length="643" mass="71044">MKIPFHSPARSPPPSSPARRSLSSSITDDDVEVAQSLVSQYHPEDSSTSLFGDEGNRRDSDLFLRSVASLQAAMHYYAEHDPSSPNLVLAQSLMQTAMVRLEGEFYRILSSNRSYLDPESVSSRSNRSSPQGSGGSVVTESDYLNYFDDEASEDDGIGSPVDASFLSESSHSSSGSIVFNLRAIAECMISAGYGKECVKIYKLVRKSIVQEALYNAGVDQTVTSSRIQKMEREALETKLKSWLKAFKFAVNSVFYGEKILCDQVFGSSTVVRESCFEDVTKDSAVYLLEFAESVARSKKSLERIFLVLDMYEALASARPLIETMFSGDSASAVRSHAIDALVKLRESIRWMFGDLESAIQKDTSKNPLPGGGVHPLTRYVMNYLTFLADYSVDSLNDVVANWPLQLNGTHPGAVSECDGETSSPITTRIAWLVLLVLCKLDGKAQLYKDVALSYLFLANNLRYVVAKVQQSNLKHLLGEEWISENMSKVRQYAASYEKMGWTKVISSLSKGCEGKTMGRDDARKSFERFNLSFEEAYRKQSTWVVTDPKLREELKVSLGRNVLGRYYEFYQAHGTALREETYGEGIVRYAPEDVGNYLSDLFYGGNGGPGGISSSRTTMSSSSSSGSGSGSWPLRHLGIGKSR</sequence>
<organism evidence="1 2">
    <name type="scientific">Melastoma candidum</name>
    <dbReference type="NCBI Taxonomy" id="119954"/>
    <lineage>
        <taxon>Eukaryota</taxon>
        <taxon>Viridiplantae</taxon>
        <taxon>Streptophyta</taxon>
        <taxon>Embryophyta</taxon>
        <taxon>Tracheophyta</taxon>
        <taxon>Spermatophyta</taxon>
        <taxon>Magnoliopsida</taxon>
        <taxon>eudicotyledons</taxon>
        <taxon>Gunneridae</taxon>
        <taxon>Pentapetalae</taxon>
        <taxon>rosids</taxon>
        <taxon>malvids</taxon>
        <taxon>Myrtales</taxon>
        <taxon>Melastomataceae</taxon>
        <taxon>Melastomatoideae</taxon>
        <taxon>Melastomateae</taxon>
        <taxon>Melastoma</taxon>
    </lineage>
</organism>
<keyword evidence="2" id="KW-1185">Reference proteome</keyword>
<dbReference type="Proteomes" id="UP001057402">
    <property type="component" value="Chromosome 4"/>
</dbReference>
<name>A0ACB9R309_9MYRT</name>